<keyword evidence="2" id="KW-1185">Reference proteome</keyword>
<evidence type="ECO:0000313" key="2">
    <source>
        <dbReference type="Proteomes" id="UP000198728"/>
    </source>
</evidence>
<organism evidence="1 2">
    <name type="scientific">Tropicimonas isoalkanivorans</name>
    <dbReference type="NCBI Taxonomy" id="441112"/>
    <lineage>
        <taxon>Bacteria</taxon>
        <taxon>Pseudomonadati</taxon>
        <taxon>Pseudomonadota</taxon>
        <taxon>Alphaproteobacteria</taxon>
        <taxon>Rhodobacterales</taxon>
        <taxon>Roseobacteraceae</taxon>
        <taxon>Tropicimonas</taxon>
    </lineage>
</organism>
<name>A0A1I1FFL4_9RHOB</name>
<protein>
    <submittedName>
        <fullName evidence="1">Uncharacterized protein</fullName>
    </submittedName>
</protein>
<dbReference type="Proteomes" id="UP000198728">
    <property type="component" value="Unassembled WGS sequence"/>
</dbReference>
<accession>A0A1I1FFL4</accession>
<evidence type="ECO:0000313" key="1">
    <source>
        <dbReference type="EMBL" id="SFB98145.1"/>
    </source>
</evidence>
<dbReference type="OrthoDB" id="8446407at2"/>
<reference evidence="1 2" key="1">
    <citation type="submission" date="2016-10" db="EMBL/GenBank/DDBJ databases">
        <authorList>
            <person name="de Groot N.N."/>
        </authorList>
    </citation>
    <scope>NUCLEOTIDE SEQUENCE [LARGE SCALE GENOMIC DNA]</scope>
    <source>
        <strain evidence="1 2">DSM 19548</strain>
    </source>
</reference>
<proteinExistence type="predicted"/>
<dbReference type="RefSeq" id="WP_093359530.1">
    <property type="nucleotide sequence ID" value="NZ_FOLG01000002.1"/>
</dbReference>
<dbReference type="STRING" id="441112.SAMN04488094_102130"/>
<dbReference type="EMBL" id="FOLG01000002">
    <property type="protein sequence ID" value="SFB98145.1"/>
    <property type="molecule type" value="Genomic_DNA"/>
</dbReference>
<dbReference type="AlphaFoldDB" id="A0A1I1FFL4"/>
<gene>
    <name evidence="1" type="ORF">SAMN04488094_102130</name>
</gene>
<sequence length="323" mass="35820">MLYDRIIKQGTINERGGKPEPQFALPSTVNWMRALRILAEDEGIDFGTATAFYGKEGKRKMDVWVENTVLEQLFLGLHHLSALDQFRGGTTAADYARVGVLAWYYGIANAASAMTAAQSGSFQEDHAGTARLWDEQIASRGLAMAPFSWRVSSLVEKTYKAEVDALRNGSAGKLQTRPSTKNDALGAAAGYLSGSAKWYAWKTEEDLKRERAFKELGVDSFRSKAARTLRDQRLERKPMGFVHQAARYRGKANYREALFLAYGSGTETILSGYVEDMHAVLKAFLAMAGAFARRKLGKDLWSEFVADVDAKKAFTTRAGDIWA</sequence>